<feature type="transmembrane region" description="Helical" evidence="1">
    <location>
        <begin position="20"/>
        <end position="38"/>
    </location>
</feature>
<protein>
    <submittedName>
        <fullName evidence="2">Uncharacterized protein</fullName>
    </submittedName>
</protein>
<organism evidence="2 3">
    <name type="scientific">Paenibacillus tundrae</name>
    <dbReference type="NCBI Taxonomy" id="528187"/>
    <lineage>
        <taxon>Bacteria</taxon>
        <taxon>Bacillati</taxon>
        <taxon>Bacillota</taxon>
        <taxon>Bacilli</taxon>
        <taxon>Bacillales</taxon>
        <taxon>Paenibacillaceae</taxon>
        <taxon>Paenibacillus</taxon>
    </lineage>
</organism>
<gene>
    <name evidence="2" type="ORF">J2T19_005147</name>
</gene>
<keyword evidence="1" id="KW-0472">Membrane</keyword>
<feature type="transmembrane region" description="Helical" evidence="1">
    <location>
        <begin position="134"/>
        <end position="156"/>
    </location>
</feature>
<dbReference type="RefSeq" id="WP_307220891.1">
    <property type="nucleotide sequence ID" value="NZ_JAUSTI010000022.1"/>
</dbReference>
<keyword evidence="3" id="KW-1185">Reference proteome</keyword>
<comment type="caution">
    <text evidence="2">The sequence shown here is derived from an EMBL/GenBank/DDBJ whole genome shotgun (WGS) entry which is preliminary data.</text>
</comment>
<keyword evidence="1" id="KW-0812">Transmembrane</keyword>
<name>A0ABT9WK93_9BACL</name>
<evidence type="ECO:0000313" key="3">
    <source>
        <dbReference type="Proteomes" id="UP001233836"/>
    </source>
</evidence>
<feature type="transmembrane region" description="Helical" evidence="1">
    <location>
        <begin position="101"/>
        <end position="122"/>
    </location>
</feature>
<evidence type="ECO:0000256" key="1">
    <source>
        <dbReference type="SAM" id="Phobius"/>
    </source>
</evidence>
<keyword evidence="1" id="KW-1133">Transmembrane helix</keyword>
<proteinExistence type="predicted"/>
<sequence>MSDSLKKVFNIAKEMWYIPFLVYFIGFIYIQGIFSPFVSDNFIFRGFLSVVPVSFNLYLFNGLYICFFILVFPILSAYFISGVNVTKVAEFSVIKFKKYPTTWVVIIYYVLLLSVDGAITYSSMSAELPIASTIFVYILLFSLHINITLISIKIQLKIAEIKGHSKAVTGVSFWFSILILILCIYLFGLNTQVSIFNGYKNQKENLEYAQITKEDGSKAEYIKLDISTDFFIGYDINSRRAIYYPIDKLINIQTFRKENSDYQKLYNLENDIDANDKLLIKTVNQYYEVMTKSKATVSVKDAEEFLKLFSFETYTNFVSKSVDIQHKQLKHETYRDKQPQDFFGYDLSVPVLGEEGNYLVYVREYWKGENIDLLFELSANGLIMKIKPTSFNFKL</sequence>
<accession>A0ABT9WK93</accession>
<dbReference type="EMBL" id="JAUSTI010000022">
    <property type="protein sequence ID" value="MDQ0173654.1"/>
    <property type="molecule type" value="Genomic_DNA"/>
</dbReference>
<feature type="transmembrane region" description="Helical" evidence="1">
    <location>
        <begin position="58"/>
        <end position="80"/>
    </location>
</feature>
<reference evidence="2 3" key="1">
    <citation type="submission" date="2023-07" db="EMBL/GenBank/DDBJ databases">
        <title>Sorghum-associated microbial communities from plants grown in Nebraska, USA.</title>
        <authorList>
            <person name="Schachtman D."/>
        </authorList>
    </citation>
    <scope>NUCLEOTIDE SEQUENCE [LARGE SCALE GENOMIC DNA]</scope>
    <source>
        <strain evidence="2 3">DS1314</strain>
    </source>
</reference>
<evidence type="ECO:0000313" key="2">
    <source>
        <dbReference type="EMBL" id="MDQ0173654.1"/>
    </source>
</evidence>
<feature type="transmembrane region" description="Helical" evidence="1">
    <location>
        <begin position="168"/>
        <end position="187"/>
    </location>
</feature>
<dbReference type="Proteomes" id="UP001233836">
    <property type="component" value="Unassembled WGS sequence"/>
</dbReference>